<dbReference type="Proteomes" id="UP000288805">
    <property type="component" value="Unassembled WGS sequence"/>
</dbReference>
<feature type="non-terminal residue" evidence="1">
    <location>
        <position position="1"/>
    </location>
</feature>
<name>A0A438DFS8_VITVI</name>
<comment type="caution">
    <text evidence="1">The sequence shown here is derived from an EMBL/GenBank/DDBJ whole genome shotgun (WGS) entry which is preliminary data.</text>
</comment>
<evidence type="ECO:0008006" key="3">
    <source>
        <dbReference type="Google" id="ProtNLM"/>
    </source>
</evidence>
<reference evidence="1 2" key="1">
    <citation type="journal article" date="2018" name="PLoS Genet.">
        <title>Population sequencing reveals clonal diversity and ancestral inbreeding in the grapevine cultivar Chardonnay.</title>
        <authorList>
            <person name="Roach M.J."/>
            <person name="Johnson D.L."/>
            <person name="Bohlmann J."/>
            <person name="van Vuuren H.J."/>
            <person name="Jones S.J."/>
            <person name="Pretorius I.S."/>
            <person name="Schmidt S.A."/>
            <person name="Borneman A.R."/>
        </authorList>
    </citation>
    <scope>NUCLEOTIDE SEQUENCE [LARGE SCALE GENOMIC DNA]</scope>
    <source>
        <strain evidence="2">cv. Chardonnay</strain>
        <tissue evidence="1">Leaf</tissue>
    </source>
</reference>
<dbReference type="EMBL" id="QGNW01001645">
    <property type="protein sequence ID" value="RVW34312.1"/>
    <property type="molecule type" value="Genomic_DNA"/>
</dbReference>
<protein>
    <recommendedName>
        <fullName evidence="3">Reverse transcriptase zinc-binding domain-containing protein</fullName>
    </recommendedName>
</protein>
<dbReference type="AlphaFoldDB" id="A0A438DFS8"/>
<evidence type="ECO:0000313" key="1">
    <source>
        <dbReference type="EMBL" id="RVW34312.1"/>
    </source>
</evidence>
<gene>
    <name evidence="1" type="ORF">CK203_097811</name>
</gene>
<sequence>LFCMPRQVGLRLKKIQRDFLWGGGALMQKPHLNPEEERGGWTPRFSKPFNDWEMESVKRFLMKLHAKRVHSDVEDKVIWTASRKGNFSIKSLYSALEPGDPLLFPSNIIWSFCAPPKVAFFAWEAT</sequence>
<evidence type="ECO:0000313" key="2">
    <source>
        <dbReference type="Proteomes" id="UP000288805"/>
    </source>
</evidence>
<proteinExistence type="predicted"/>
<accession>A0A438DFS8</accession>
<organism evidence="1 2">
    <name type="scientific">Vitis vinifera</name>
    <name type="common">Grape</name>
    <dbReference type="NCBI Taxonomy" id="29760"/>
    <lineage>
        <taxon>Eukaryota</taxon>
        <taxon>Viridiplantae</taxon>
        <taxon>Streptophyta</taxon>
        <taxon>Embryophyta</taxon>
        <taxon>Tracheophyta</taxon>
        <taxon>Spermatophyta</taxon>
        <taxon>Magnoliopsida</taxon>
        <taxon>eudicotyledons</taxon>
        <taxon>Gunneridae</taxon>
        <taxon>Pentapetalae</taxon>
        <taxon>rosids</taxon>
        <taxon>Vitales</taxon>
        <taxon>Vitaceae</taxon>
        <taxon>Viteae</taxon>
        <taxon>Vitis</taxon>
    </lineage>
</organism>